<dbReference type="SUPFAM" id="SSF52833">
    <property type="entry name" value="Thioredoxin-like"/>
    <property type="match status" value="1"/>
</dbReference>
<evidence type="ECO:0000256" key="5">
    <source>
        <dbReference type="RuleBase" id="RU000499"/>
    </source>
</evidence>
<dbReference type="PANTHER" id="PTHR11592:SF78">
    <property type="entry name" value="GLUTATHIONE PEROXIDASE"/>
    <property type="match status" value="1"/>
</dbReference>
<dbReference type="Gene3D" id="3.40.30.10">
    <property type="entry name" value="Glutaredoxin"/>
    <property type="match status" value="1"/>
</dbReference>
<dbReference type="Pfam" id="PF00255">
    <property type="entry name" value="GSHPx"/>
    <property type="match status" value="1"/>
</dbReference>
<dbReference type="PRINTS" id="PR01011">
    <property type="entry name" value="GLUTPROXDASE"/>
</dbReference>
<protein>
    <recommendedName>
        <fullName evidence="5">Glutathione peroxidase</fullName>
    </recommendedName>
</protein>
<dbReference type="RefSeq" id="WP_078256416.1">
    <property type="nucleotide sequence ID" value="NZ_MUXT01000008.1"/>
</dbReference>
<evidence type="ECO:0000256" key="2">
    <source>
        <dbReference type="ARBA" id="ARBA00022559"/>
    </source>
</evidence>
<proteinExistence type="inferred from homology"/>
<dbReference type="CDD" id="cd00340">
    <property type="entry name" value="GSH_Peroxidase"/>
    <property type="match status" value="1"/>
</dbReference>
<evidence type="ECO:0000313" key="8">
    <source>
        <dbReference type="Proteomes" id="UP000190322"/>
    </source>
</evidence>
<comment type="caution">
    <text evidence="7">The sequence shown here is derived from an EMBL/GenBank/DDBJ whole genome shotgun (WGS) entry which is preliminary data.</text>
</comment>
<evidence type="ECO:0000256" key="3">
    <source>
        <dbReference type="ARBA" id="ARBA00023002"/>
    </source>
</evidence>
<gene>
    <name evidence="7" type="ORF">B0180_07835</name>
</gene>
<dbReference type="PROSITE" id="PS00460">
    <property type="entry name" value="GLUTATHIONE_PEROXID_1"/>
    <property type="match status" value="1"/>
</dbReference>
<dbReference type="FunFam" id="3.40.30.10:FF:000010">
    <property type="entry name" value="Glutathione peroxidase"/>
    <property type="match status" value="1"/>
</dbReference>
<evidence type="ECO:0000259" key="6">
    <source>
        <dbReference type="PROSITE" id="PS51352"/>
    </source>
</evidence>
<dbReference type="InterPro" id="IPR000889">
    <property type="entry name" value="Glutathione_peroxidase"/>
</dbReference>
<organism evidence="7 8">
    <name type="scientific">Moraxella canis</name>
    <dbReference type="NCBI Taxonomy" id="90239"/>
    <lineage>
        <taxon>Bacteria</taxon>
        <taxon>Pseudomonadati</taxon>
        <taxon>Pseudomonadota</taxon>
        <taxon>Gammaproteobacteria</taxon>
        <taxon>Moraxellales</taxon>
        <taxon>Moraxellaceae</taxon>
        <taxon>Moraxella</taxon>
    </lineage>
</organism>
<feature type="domain" description="Thioredoxin" evidence="6">
    <location>
        <begin position="1"/>
        <end position="159"/>
    </location>
</feature>
<sequence length="160" mass="17744">MTSVYDFSATDLTGQQVNLSRFKGKVLLIVNTASQCGFTPQFAALQALHDRYHAQGLVIIGFACNQFGNQEPNTGAAIGEFCQRHYGAQFLMMDQIKVNGDNAHPLFQWLKSQQGGVFGDAIKWNFTKFLIGRDGQVIKRYAPITKPESLTADIEKALKI</sequence>
<dbReference type="PROSITE" id="PS51355">
    <property type="entry name" value="GLUTATHIONE_PEROXID_3"/>
    <property type="match status" value="1"/>
</dbReference>
<evidence type="ECO:0000313" key="7">
    <source>
        <dbReference type="EMBL" id="OOR83452.1"/>
    </source>
</evidence>
<dbReference type="PANTHER" id="PTHR11592">
    <property type="entry name" value="GLUTATHIONE PEROXIDASE"/>
    <property type="match status" value="1"/>
</dbReference>
<dbReference type="InterPro" id="IPR029759">
    <property type="entry name" value="GPX_AS"/>
</dbReference>
<keyword evidence="2 5" id="KW-0575">Peroxidase</keyword>
<dbReference type="Proteomes" id="UP000190322">
    <property type="component" value="Unassembled WGS sequence"/>
</dbReference>
<reference evidence="7 8" key="1">
    <citation type="submission" date="2017-02" db="EMBL/GenBank/DDBJ databases">
        <title>Draft genome sequence of Moraxella canis CCUG 8415A type strain.</title>
        <authorList>
            <person name="Engstrom-Jakobsson H."/>
            <person name="Salva-Serra F."/>
            <person name="Thorell K."/>
            <person name="Gonzales-Siles L."/>
            <person name="Karlsson R."/>
            <person name="Boulund F."/>
            <person name="Engstrand L."/>
            <person name="Moore E."/>
        </authorList>
    </citation>
    <scope>NUCLEOTIDE SEQUENCE [LARGE SCALE GENOMIC DNA]</scope>
    <source>
        <strain evidence="7 8">CCUG 8415A</strain>
    </source>
</reference>
<feature type="active site" evidence="4">
    <location>
        <position position="36"/>
    </location>
</feature>
<accession>A0A1S9ZIK5</accession>
<dbReference type="PIRSF" id="PIRSF000303">
    <property type="entry name" value="Glutathion_perox"/>
    <property type="match status" value="1"/>
</dbReference>
<dbReference type="AlphaFoldDB" id="A0A1S9ZIK5"/>
<evidence type="ECO:0000256" key="4">
    <source>
        <dbReference type="PIRSR" id="PIRSR000303-1"/>
    </source>
</evidence>
<dbReference type="PROSITE" id="PS51352">
    <property type="entry name" value="THIOREDOXIN_2"/>
    <property type="match status" value="1"/>
</dbReference>
<dbReference type="InterPro" id="IPR013766">
    <property type="entry name" value="Thioredoxin_domain"/>
</dbReference>
<dbReference type="InterPro" id="IPR036249">
    <property type="entry name" value="Thioredoxin-like_sf"/>
</dbReference>
<dbReference type="EMBL" id="MUXT01000008">
    <property type="protein sequence ID" value="OOR83452.1"/>
    <property type="molecule type" value="Genomic_DNA"/>
</dbReference>
<evidence type="ECO:0000256" key="1">
    <source>
        <dbReference type="ARBA" id="ARBA00006926"/>
    </source>
</evidence>
<dbReference type="GO" id="GO:0034599">
    <property type="term" value="P:cellular response to oxidative stress"/>
    <property type="evidence" value="ECO:0007669"/>
    <property type="project" value="TreeGrafter"/>
</dbReference>
<comment type="similarity">
    <text evidence="1 5">Belongs to the glutathione peroxidase family.</text>
</comment>
<keyword evidence="3 5" id="KW-0560">Oxidoreductase</keyword>
<name>A0A1S9ZIK5_9GAMM</name>
<dbReference type="GO" id="GO:0004601">
    <property type="term" value="F:peroxidase activity"/>
    <property type="evidence" value="ECO:0007669"/>
    <property type="project" value="UniProtKB-KW"/>
</dbReference>